<gene>
    <name evidence="2" type="ORF">CVT23_11040</name>
</gene>
<proteinExistence type="predicted"/>
<keyword evidence="1" id="KW-0812">Transmembrane</keyword>
<name>A0A2M9G1J8_9PROT</name>
<dbReference type="AlphaFoldDB" id="A0A2M9G1J8"/>
<comment type="caution">
    <text evidence="2">The sequence shown here is derived from an EMBL/GenBank/DDBJ whole genome shotgun (WGS) entry which is preliminary data.</text>
</comment>
<dbReference type="OrthoDB" id="7679120at2"/>
<protein>
    <submittedName>
        <fullName evidence="2">Uncharacterized protein</fullName>
    </submittedName>
</protein>
<organism evidence="2 3">
    <name type="scientific">Minwuia thermotolerans</name>
    <dbReference type="NCBI Taxonomy" id="2056226"/>
    <lineage>
        <taxon>Bacteria</taxon>
        <taxon>Pseudomonadati</taxon>
        <taxon>Pseudomonadota</taxon>
        <taxon>Alphaproteobacteria</taxon>
        <taxon>Minwuiales</taxon>
        <taxon>Minwuiaceae</taxon>
        <taxon>Minwuia</taxon>
    </lineage>
</organism>
<dbReference type="EMBL" id="PHIG01000032">
    <property type="protein sequence ID" value="PJK29585.1"/>
    <property type="molecule type" value="Genomic_DNA"/>
</dbReference>
<evidence type="ECO:0000313" key="3">
    <source>
        <dbReference type="Proteomes" id="UP000229498"/>
    </source>
</evidence>
<evidence type="ECO:0000256" key="1">
    <source>
        <dbReference type="SAM" id="Phobius"/>
    </source>
</evidence>
<evidence type="ECO:0000313" key="2">
    <source>
        <dbReference type="EMBL" id="PJK29585.1"/>
    </source>
</evidence>
<keyword evidence="1" id="KW-1133">Transmembrane helix</keyword>
<keyword evidence="3" id="KW-1185">Reference proteome</keyword>
<dbReference type="Proteomes" id="UP000229498">
    <property type="component" value="Unassembled WGS sequence"/>
</dbReference>
<keyword evidence="1" id="KW-0472">Membrane</keyword>
<dbReference type="RefSeq" id="WP_109793609.1">
    <property type="nucleotide sequence ID" value="NZ_PHIG01000032.1"/>
</dbReference>
<feature type="transmembrane region" description="Helical" evidence="1">
    <location>
        <begin position="68"/>
        <end position="92"/>
    </location>
</feature>
<sequence>MIVLRILGYLLLLAGITALGVEILNSLEAGEWAILSAGEIWARIDRESLRATQVGLERYIHPYLWDPIMLNIVLAPAWLVLGLPGLILILLARRRRSRRMFS</sequence>
<reference evidence="2 3" key="1">
    <citation type="submission" date="2017-11" db="EMBL/GenBank/DDBJ databases">
        <title>Draft genome sequence of Rhizobiales bacterium SY3-13.</title>
        <authorList>
            <person name="Sun C."/>
        </authorList>
    </citation>
    <scope>NUCLEOTIDE SEQUENCE [LARGE SCALE GENOMIC DNA]</scope>
    <source>
        <strain evidence="2 3">SY3-13</strain>
    </source>
</reference>
<accession>A0A2M9G1J8</accession>